<feature type="compositionally biased region" description="Polar residues" evidence="1">
    <location>
        <begin position="38"/>
        <end position="48"/>
    </location>
</feature>
<dbReference type="InterPro" id="IPR019076">
    <property type="entry name" value="Spore_lipoprot_YhcN/YlaJ-like"/>
</dbReference>
<proteinExistence type="predicted"/>
<dbReference type="Proteomes" id="UP001057753">
    <property type="component" value="Unassembled WGS sequence"/>
</dbReference>
<feature type="compositionally biased region" description="Basic and acidic residues" evidence="1">
    <location>
        <begin position="173"/>
        <end position="187"/>
    </location>
</feature>
<organism evidence="3 4">
    <name type="scientific">Salipaludibacillus agaradhaerens</name>
    <name type="common">Bacillus agaradhaerens</name>
    <dbReference type="NCBI Taxonomy" id="76935"/>
    <lineage>
        <taxon>Bacteria</taxon>
        <taxon>Bacillati</taxon>
        <taxon>Bacillota</taxon>
        <taxon>Bacilli</taxon>
        <taxon>Bacillales</taxon>
        <taxon>Bacillaceae</taxon>
    </lineage>
</organism>
<keyword evidence="3" id="KW-0449">Lipoprotein</keyword>
<reference evidence="3" key="1">
    <citation type="submission" date="2020-06" db="EMBL/GenBank/DDBJ databases">
        <title>Insight into the genomes of haloalkaliphilic bacilli from Kenyan soda lakes.</title>
        <authorList>
            <person name="Mwirichia R."/>
            <person name="Villamizar G.C."/>
            <person name="Poehlein A."/>
            <person name="Mugweru J."/>
            <person name="Kipnyargis A."/>
            <person name="Kiplimo D."/>
            <person name="Orwa P."/>
            <person name="Daniel R."/>
        </authorList>
    </citation>
    <scope>NUCLEOTIDE SEQUENCE</scope>
    <source>
        <strain evidence="3">B1096_S55</strain>
    </source>
</reference>
<name>A0A9Q4FZD4_SALAG</name>
<dbReference type="Pfam" id="PF09580">
    <property type="entry name" value="Spore_YhcN_YlaJ"/>
    <property type="match status" value="1"/>
</dbReference>
<keyword evidence="2" id="KW-0732">Signal</keyword>
<sequence length="333" mass="36093">MKKVALCLSVITLMFTGVTGCGDVDNANVEGQNYGLQGRNQTGLQQGFTHDGTGMGAAHYGQDARSPRGAGTGQGRVITDTGAGYGGAFRGTGAAYDGRGGLMQGDAHFGGQQGMMTRDERYGTGAQARDGRARGFQAGQNRRGGFSRGITGNDRRGMVDDNGLLNGTMRGFNRGDNHVNRGTRDQMHGGTAIERNQPRGQQRGFGQGKEKGQHQAYYDSDDGRLASRIENRVEGLDEVRDCDVVVNDNNVVIGVEPEGNDGEQVEDRVRSFVEDMDENKQVHVVTERNGAEKIHDMENRLRDGEPFEEVGATFNAMLDDLGDAIQRPFERTR</sequence>
<evidence type="ECO:0000313" key="4">
    <source>
        <dbReference type="Proteomes" id="UP001057753"/>
    </source>
</evidence>
<feature type="region of interest" description="Disordered" evidence="1">
    <location>
        <begin position="137"/>
        <end position="216"/>
    </location>
</feature>
<feature type="region of interest" description="Disordered" evidence="1">
    <location>
        <begin position="38"/>
        <end position="72"/>
    </location>
</feature>
<keyword evidence="4" id="KW-1185">Reference proteome</keyword>
<dbReference type="AlphaFoldDB" id="A0A9Q4FZD4"/>
<accession>A0A9Q4FZD4</accession>
<feature type="signal peptide" evidence="2">
    <location>
        <begin position="1"/>
        <end position="20"/>
    </location>
</feature>
<protein>
    <submittedName>
        <fullName evidence="3">YhcN/YlaJ family sporulation lipoprotein</fullName>
    </submittedName>
</protein>
<comment type="caution">
    <text evidence="3">The sequence shown here is derived from an EMBL/GenBank/DDBJ whole genome shotgun (WGS) entry which is preliminary data.</text>
</comment>
<dbReference type="PROSITE" id="PS51257">
    <property type="entry name" value="PROKAR_LIPOPROTEIN"/>
    <property type="match status" value="1"/>
</dbReference>
<dbReference type="EMBL" id="JABXYM010000001">
    <property type="protein sequence ID" value="MCR6096992.1"/>
    <property type="molecule type" value="Genomic_DNA"/>
</dbReference>
<evidence type="ECO:0000256" key="2">
    <source>
        <dbReference type="SAM" id="SignalP"/>
    </source>
</evidence>
<feature type="chain" id="PRO_5040508648" evidence="2">
    <location>
        <begin position="21"/>
        <end position="333"/>
    </location>
</feature>
<gene>
    <name evidence="3" type="ORF">HXA33_10525</name>
</gene>
<dbReference type="RefSeq" id="WP_257821458.1">
    <property type="nucleotide sequence ID" value="NZ_JABXYM010000001.1"/>
</dbReference>
<evidence type="ECO:0000313" key="3">
    <source>
        <dbReference type="EMBL" id="MCR6096992.1"/>
    </source>
</evidence>
<evidence type="ECO:0000256" key="1">
    <source>
        <dbReference type="SAM" id="MobiDB-lite"/>
    </source>
</evidence>